<dbReference type="InterPro" id="IPR051933">
    <property type="entry name" value="Resuscitation_pf_RpfB"/>
</dbReference>
<dbReference type="GO" id="GO:0016787">
    <property type="term" value="F:hydrolase activity"/>
    <property type="evidence" value="ECO:0007669"/>
    <property type="project" value="UniProtKB-KW"/>
</dbReference>
<gene>
    <name evidence="4" type="ORF">PFR_JS23_1672</name>
</gene>
<keyword evidence="3" id="KW-0378">Hydrolase</keyword>
<name>A0A0A8S036_9ACTN</name>
<accession>A0A0A8S036</accession>
<dbReference type="EMBL" id="LT618793">
    <property type="protein sequence ID" value="SCQ80479.1"/>
    <property type="molecule type" value="Genomic_DNA"/>
</dbReference>
<protein>
    <submittedName>
        <fullName evidence="4">Resuscitation-promoting factor RpfB</fullName>
    </submittedName>
</protein>
<dbReference type="Pfam" id="PF07501">
    <property type="entry name" value="G5"/>
    <property type="match status" value="1"/>
</dbReference>
<dbReference type="PROSITE" id="PS51109">
    <property type="entry name" value="G5"/>
    <property type="match status" value="1"/>
</dbReference>
<dbReference type="SUPFAM" id="SSF53955">
    <property type="entry name" value="Lysozyme-like"/>
    <property type="match status" value="1"/>
</dbReference>
<dbReference type="InterPro" id="IPR023346">
    <property type="entry name" value="Lysozyme-like_dom_sf"/>
</dbReference>
<dbReference type="Proteomes" id="UP000250080">
    <property type="component" value="Chromosome I"/>
</dbReference>
<dbReference type="Pfam" id="PF03990">
    <property type="entry name" value="DUF348"/>
    <property type="match status" value="3"/>
</dbReference>
<dbReference type="InterPro" id="IPR007137">
    <property type="entry name" value="DUF348"/>
</dbReference>
<sequence length="361" mass="37789">MKNGLKTLLIGGVGIATLAVGGVGTAIADNEVSLNVDGQQKTVHHFGGTIVDMLDKQGIQLGDHDQVIPDASQKLHDGENVTVRFGRQITVTFNGQTHTLWTTSTNLAEILAQLGVSDDAKLSVDRSMNIGREGLTFTAVTPRHVKVIADGRTVEVSSTDPTVGGLLKGLGIEVGGDDVTSAPLESLPVEGMTLTVQRGHVDEKTVDEPIDYDTVRQEDPSIPSGTTKVKTAGVEGTRTVTYRIKTLDGKEAQRDVLSQTVHKQPVSKVVLVGTGQAASGGATDTANSGIWDRIAQCESGGNWSINTGNGYYGGLQFAASTWAAYGGTAYAPTANLATRDQQITIANKVYAASGLSAWGCS</sequence>
<evidence type="ECO:0000313" key="4">
    <source>
        <dbReference type="EMBL" id="SCQ80479.1"/>
    </source>
</evidence>
<reference evidence="4 5" key="1">
    <citation type="submission" date="2016-09" db="EMBL/GenBank/DDBJ databases">
        <authorList>
            <person name="Laine KS P."/>
        </authorList>
    </citation>
    <scope>NUCLEOTIDE SEQUENCE [LARGE SCALE GENOMIC DNA]</scope>
    <source>
        <strain evidence="4">PFRJS-23</strain>
    </source>
</reference>
<keyword evidence="2" id="KW-0732">Signal</keyword>
<dbReference type="RefSeq" id="WP_013160529.1">
    <property type="nucleotide sequence ID" value="NZ_CCYN01000002.1"/>
</dbReference>
<dbReference type="CDD" id="cd13925">
    <property type="entry name" value="RPF"/>
    <property type="match status" value="1"/>
</dbReference>
<dbReference type="OMA" id="ASPWPHC"/>
<dbReference type="SMART" id="SM01208">
    <property type="entry name" value="G5"/>
    <property type="match status" value="1"/>
</dbReference>
<organism evidence="4 5">
    <name type="scientific">Propionibacterium freudenreichii</name>
    <dbReference type="NCBI Taxonomy" id="1744"/>
    <lineage>
        <taxon>Bacteria</taxon>
        <taxon>Bacillati</taxon>
        <taxon>Actinomycetota</taxon>
        <taxon>Actinomycetes</taxon>
        <taxon>Propionibacteriales</taxon>
        <taxon>Propionibacteriaceae</taxon>
        <taxon>Propionibacterium</taxon>
    </lineage>
</organism>
<comment type="similarity">
    <text evidence="1">Belongs to the transglycosylase family. Rpf subfamily.</text>
</comment>
<dbReference type="InterPro" id="IPR010618">
    <property type="entry name" value="RPF"/>
</dbReference>
<dbReference type="AlphaFoldDB" id="A0A0A8S036"/>
<dbReference type="InterPro" id="IPR011098">
    <property type="entry name" value="G5_dom"/>
</dbReference>
<proteinExistence type="inferred from homology"/>
<evidence type="ECO:0000256" key="2">
    <source>
        <dbReference type="ARBA" id="ARBA00022729"/>
    </source>
</evidence>
<dbReference type="PANTHER" id="PTHR39160:SF4">
    <property type="entry name" value="RESUSCITATION-PROMOTING FACTOR RPFB"/>
    <property type="match status" value="1"/>
</dbReference>
<dbReference type="Gene3D" id="2.20.230.10">
    <property type="entry name" value="Resuscitation-promoting factor rpfb"/>
    <property type="match status" value="1"/>
</dbReference>
<dbReference type="Pfam" id="PF06737">
    <property type="entry name" value="Transglycosylas"/>
    <property type="match status" value="1"/>
</dbReference>
<evidence type="ECO:0000256" key="1">
    <source>
        <dbReference type="ARBA" id="ARBA00010830"/>
    </source>
</evidence>
<evidence type="ECO:0000313" key="5">
    <source>
        <dbReference type="Proteomes" id="UP000250080"/>
    </source>
</evidence>
<dbReference type="Gene3D" id="1.10.530.10">
    <property type="match status" value="1"/>
</dbReference>
<evidence type="ECO:0000256" key="3">
    <source>
        <dbReference type="ARBA" id="ARBA00022801"/>
    </source>
</evidence>
<dbReference type="PANTHER" id="PTHR39160">
    <property type="entry name" value="CELL WALL-BINDING PROTEIN YOCH"/>
    <property type="match status" value="1"/>
</dbReference>